<reference evidence="3" key="1">
    <citation type="submission" date="2014-03" db="EMBL/GenBank/DDBJ databases">
        <authorList>
            <person name="Genoscope - CEA"/>
        </authorList>
    </citation>
    <scope>NUCLEOTIDE SEQUENCE [LARGE SCALE GENOMIC DNA]</scope>
    <source>
        <strain evidence="3">CF27</strain>
    </source>
</reference>
<dbReference type="PANTHER" id="PTHR37423">
    <property type="entry name" value="SOLUBLE LYTIC MUREIN TRANSGLYCOSYLASE-RELATED"/>
    <property type="match status" value="1"/>
</dbReference>
<protein>
    <submittedName>
        <fullName evidence="4">Lytic transglycosylase, catalytic (Modular protein)</fullName>
    </submittedName>
</protein>
<dbReference type="AlphaFoldDB" id="A0A060UUS3"/>
<evidence type="ECO:0000313" key="4">
    <source>
        <dbReference type="EMBL" id="SMH64807.1"/>
    </source>
</evidence>
<dbReference type="EMBL" id="LT841305">
    <property type="protein sequence ID" value="SMH64807.1"/>
    <property type="molecule type" value="Genomic_DNA"/>
</dbReference>
<dbReference type="Gene3D" id="1.10.530.10">
    <property type="match status" value="1"/>
</dbReference>
<evidence type="ECO:0000259" key="2">
    <source>
        <dbReference type="Pfam" id="PF01464"/>
    </source>
</evidence>
<name>A0A060UUS3_9PROT</name>
<dbReference type="SUPFAM" id="SSF53955">
    <property type="entry name" value="Lysozyme-like"/>
    <property type="match status" value="1"/>
</dbReference>
<dbReference type="Pfam" id="PF01464">
    <property type="entry name" value="SLT"/>
    <property type="match status" value="1"/>
</dbReference>
<dbReference type="Proteomes" id="UP000193925">
    <property type="component" value="Chromosome AFERRI"/>
</dbReference>
<organism evidence="3">
    <name type="scientific">Acidithiobacillus ferrivorans</name>
    <dbReference type="NCBI Taxonomy" id="160808"/>
    <lineage>
        <taxon>Bacteria</taxon>
        <taxon>Pseudomonadati</taxon>
        <taxon>Pseudomonadota</taxon>
        <taxon>Acidithiobacillia</taxon>
        <taxon>Acidithiobacillales</taxon>
        <taxon>Acidithiobacillaceae</taxon>
        <taxon>Acidithiobacillus</taxon>
    </lineage>
</organism>
<evidence type="ECO:0000313" key="3">
    <source>
        <dbReference type="EMBL" id="CDQ12066.1"/>
    </source>
</evidence>
<dbReference type="InterPro" id="IPR023346">
    <property type="entry name" value="Lysozyme-like_dom_sf"/>
</dbReference>
<comment type="similarity">
    <text evidence="1">Belongs to the transglycosylase Slt family.</text>
</comment>
<dbReference type="InterPro" id="IPR008258">
    <property type="entry name" value="Transglycosylase_SLT_dom_1"/>
</dbReference>
<dbReference type="PANTHER" id="PTHR37423:SF2">
    <property type="entry name" value="MEMBRANE-BOUND LYTIC MUREIN TRANSGLYCOSYLASE C"/>
    <property type="match status" value="1"/>
</dbReference>
<feature type="domain" description="Transglycosylase SLT" evidence="2">
    <location>
        <begin position="109"/>
        <end position="203"/>
    </location>
</feature>
<proteinExistence type="inferred from homology"/>
<sequence length="253" mass="26354">MLACVTEASIAYRVPVSAIERVISAAHGSAGMSSAGIGPMGIPAQWLPVLGTYGFPVKRVRGDACWGIAAGAWILAVETMYAHPRGHHDNGTVYPTRLGAIPQQDVRWANQAATETHVPAAMLLAVAAQESGFNSGAVSPKGAQGLMQFMPGTWARYGHGSPFNPKAALFAGAAYLRHLALTLGSWPLALAGYNAGGQAVVNAGYRIPPYRETQNYVPAVLARYETLAGLHPAGLSPAITSAAGVQRGSPKSR</sequence>
<reference evidence="4 5" key="3">
    <citation type="submission" date="2017-03" db="EMBL/GenBank/DDBJ databases">
        <authorList>
            <person name="Regsiter A."/>
            <person name="William W."/>
        </authorList>
    </citation>
    <scope>NUCLEOTIDE SEQUENCE [LARGE SCALE GENOMIC DNA]</scope>
    <source>
        <strain evidence="4">PRJEB5721</strain>
    </source>
</reference>
<evidence type="ECO:0000256" key="1">
    <source>
        <dbReference type="ARBA" id="ARBA00007734"/>
    </source>
</evidence>
<evidence type="ECO:0000313" key="5">
    <source>
        <dbReference type="Proteomes" id="UP000193925"/>
    </source>
</evidence>
<reference evidence="3" key="2">
    <citation type="submission" date="2014-07" db="EMBL/GenBank/DDBJ databases">
        <title>Initial genome analysis of the psychrotolerant acidophile Acidithiobacillus ferrivorans CF27: insights into iron and sulfur oxidation pathways and into biofilm formation.</title>
        <authorList>
            <person name="Talla E."/>
            <person name="Hedrich S."/>
            <person name="Mangenot S."/>
            <person name="Ji B."/>
            <person name="Johnson D.B."/>
            <person name="Barbe V."/>
            <person name="Bonnefoy V."/>
        </authorList>
    </citation>
    <scope>NUCLEOTIDE SEQUENCE [LARGE SCALE GENOMIC DNA]</scope>
    <source>
        <strain evidence="3">CF27</strain>
    </source>
</reference>
<dbReference type="RefSeq" id="WP_051984961.1">
    <property type="nucleotide sequence ID" value="NZ_CCCS020000078.1"/>
</dbReference>
<dbReference type="CDD" id="cd00254">
    <property type="entry name" value="LT-like"/>
    <property type="match status" value="1"/>
</dbReference>
<dbReference type="EMBL" id="CCCS020000078">
    <property type="protein sequence ID" value="CDQ12066.1"/>
    <property type="molecule type" value="Genomic_DNA"/>
</dbReference>
<accession>A0A060UUS3</accession>
<keyword evidence="5" id="KW-1185">Reference proteome</keyword>
<gene>
    <name evidence="4" type="ORF">AFERRI_10841</name>
    <name evidence="3" type="ORF">AFERRI_80015</name>
</gene>